<dbReference type="InterPro" id="IPR003833">
    <property type="entry name" value="CT_C_D"/>
</dbReference>
<evidence type="ECO:0000259" key="4">
    <source>
        <dbReference type="SMART" id="SM00796"/>
    </source>
</evidence>
<dbReference type="InterPro" id="IPR010016">
    <property type="entry name" value="PxpB"/>
</dbReference>
<protein>
    <submittedName>
        <fullName evidence="5">Inhibitor of KinA</fullName>
    </submittedName>
</protein>
<dbReference type="SUPFAM" id="SSF50891">
    <property type="entry name" value="Cyclophilin-like"/>
    <property type="match status" value="1"/>
</dbReference>
<evidence type="ECO:0000256" key="1">
    <source>
        <dbReference type="ARBA" id="ARBA00022741"/>
    </source>
</evidence>
<dbReference type="STRING" id="349095.SAMN05660299_00646"/>
<dbReference type="Proteomes" id="UP000199309">
    <property type="component" value="Unassembled WGS sequence"/>
</dbReference>
<evidence type="ECO:0000256" key="2">
    <source>
        <dbReference type="ARBA" id="ARBA00022801"/>
    </source>
</evidence>
<accession>A0A1G9S6D4</accession>
<dbReference type="EMBL" id="FNHQ01000004">
    <property type="protein sequence ID" value="SDM30951.1"/>
    <property type="molecule type" value="Genomic_DNA"/>
</dbReference>
<dbReference type="PANTHER" id="PTHR34698">
    <property type="entry name" value="5-OXOPROLINASE SUBUNIT B"/>
    <property type="match status" value="1"/>
</dbReference>
<dbReference type="SUPFAM" id="SSF160467">
    <property type="entry name" value="PH0987 N-terminal domain-like"/>
    <property type="match status" value="1"/>
</dbReference>
<dbReference type="Gene3D" id="2.40.100.10">
    <property type="entry name" value="Cyclophilin-like"/>
    <property type="match status" value="1"/>
</dbReference>
<dbReference type="GO" id="GO:0016787">
    <property type="term" value="F:hydrolase activity"/>
    <property type="evidence" value="ECO:0007669"/>
    <property type="project" value="UniProtKB-KW"/>
</dbReference>
<dbReference type="NCBIfam" id="TIGR00370">
    <property type="entry name" value="5-oxoprolinase subunit PxpB"/>
    <property type="match status" value="1"/>
</dbReference>
<feature type="domain" description="Carboxyltransferase" evidence="4">
    <location>
        <begin position="6"/>
        <end position="216"/>
    </location>
</feature>
<dbReference type="GO" id="GO:0005524">
    <property type="term" value="F:ATP binding"/>
    <property type="evidence" value="ECO:0007669"/>
    <property type="project" value="UniProtKB-KW"/>
</dbReference>
<gene>
    <name evidence="5" type="ORF">SAMN05660299_00646</name>
</gene>
<dbReference type="InterPro" id="IPR029000">
    <property type="entry name" value="Cyclophilin-like_dom_sf"/>
</dbReference>
<keyword evidence="6" id="KW-1185">Reference proteome</keyword>
<evidence type="ECO:0000256" key="3">
    <source>
        <dbReference type="ARBA" id="ARBA00022840"/>
    </source>
</evidence>
<evidence type="ECO:0000313" key="5">
    <source>
        <dbReference type="EMBL" id="SDM30951.1"/>
    </source>
</evidence>
<name>A0A1G9S6D4_9FIRM</name>
<keyword evidence="2" id="KW-0378">Hydrolase</keyword>
<keyword evidence="1" id="KW-0547">Nucleotide-binding</keyword>
<reference evidence="5 6" key="1">
    <citation type="submission" date="2016-10" db="EMBL/GenBank/DDBJ databases">
        <authorList>
            <person name="de Groot N.N."/>
        </authorList>
    </citation>
    <scope>NUCLEOTIDE SEQUENCE [LARGE SCALE GENOMIC DNA]</scope>
    <source>
        <strain evidence="5 6">DSM 16981</strain>
    </source>
</reference>
<evidence type="ECO:0000313" key="6">
    <source>
        <dbReference type="Proteomes" id="UP000199309"/>
    </source>
</evidence>
<dbReference type="AlphaFoldDB" id="A0A1G9S6D4"/>
<dbReference type="SMART" id="SM00796">
    <property type="entry name" value="AHS1"/>
    <property type="match status" value="1"/>
</dbReference>
<dbReference type="PANTHER" id="PTHR34698:SF2">
    <property type="entry name" value="5-OXOPROLINASE SUBUNIT B"/>
    <property type="match status" value="1"/>
</dbReference>
<proteinExistence type="predicted"/>
<dbReference type="OrthoDB" id="9778567at2"/>
<organism evidence="5 6">
    <name type="scientific">Megasphaera paucivorans</name>
    <dbReference type="NCBI Taxonomy" id="349095"/>
    <lineage>
        <taxon>Bacteria</taxon>
        <taxon>Bacillati</taxon>
        <taxon>Bacillota</taxon>
        <taxon>Negativicutes</taxon>
        <taxon>Veillonellales</taxon>
        <taxon>Veillonellaceae</taxon>
        <taxon>Megasphaera</taxon>
    </lineage>
</organism>
<dbReference type="Pfam" id="PF02682">
    <property type="entry name" value="CT_C_D"/>
    <property type="match status" value="1"/>
</dbReference>
<sequence>MSQIDFSIQTLGETALCVSFGHVISPDIHKHVRSLGEFLEKNPFSGFRECILSYTAVTVLYDPFVVHREHQKTETAALFVEQYIKMAMEAAEREPLPPAAVVSIPVCYGGEYGPDLDFVAQSHGLTTEEVVAIHTESEYLVYMIGFCPGFPYMGGLDERIATPRRQSPRLEIPARSVGIAGMQTGAYPLATPGGWQIIGRCAVDLFTPAGETPSLLKSGDIVHFVSIQEEEYVQMRGDTL</sequence>
<keyword evidence="3" id="KW-0067">ATP-binding</keyword>
<dbReference type="RefSeq" id="WP_091648089.1">
    <property type="nucleotide sequence ID" value="NZ_FNHQ01000004.1"/>
</dbReference>
<dbReference type="Gene3D" id="3.30.1360.40">
    <property type="match status" value="1"/>
</dbReference>